<feature type="compositionally biased region" description="Low complexity" evidence="1">
    <location>
        <begin position="50"/>
        <end position="61"/>
    </location>
</feature>
<feature type="compositionally biased region" description="Polar residues" evidence="1">
    <location>
        <begin position="192"/>
        <end position="205"/>
    </location>
</feature>
<feature type="region of interest" description="Disordered" evidence="1">
    <location>
        <begin position="237"/>
        <end position="272"/>
    </location>
</feature>
<dbReference type="Proteomes" id="UP000001861">
    <property type="component" value="Unassembled WGS sequence"/>
</dbReference>
<feature type="region of interest" description="Disordered" evidence="1">
    <location>
        <begin position="1"/>
        <end position="216"/>
    </location>
</feature>
<comment type="caution">
    <text evidence="2">The sequence shown here is derived from an EMBL/GenBank/DDBJ whole genome shotgun (WGS) entry which is preliminary data.</text>
</comment>
<dbReference type="eggNOG" id="ENOG502T2RM">
    <property type="taxonomic scope" value="Eukaryota"/>
</dbReference>
<feature type="compositionally biased region" description="Polar residues" evidence="1">
    <location>
        <begin position="124"/>
        <end position="143"/>
    </location>
</feature>
<feature type="compositionally biased region" description="Low complexity" evidence="1">
    <location>
        <begin position="89"/>
        <end position="119"/>
    </location>
</feature>
<sequence>MSSFVMDPYHHHQQWPQLITTQPPFPSPPPSEHGGYQYFDRDPARPAPTNSALSLNISSLSVTSPTNLSPIAQTNGPASTANLSPATPISPSNNPFNSQSQAQQGPQQQQQQQQPSPFQFDPHQGSSPGQQSPNTQYDEPQSGQQNQQQNQQQLAPPGSSAGFATDRRPTVSRSSSASTTASSQLPSRKRSFTTNPSAPSSTTIEENVFDESRGDTAMDLASTSTSAGYTEDLEMRNAYGSSTNGGTSPVEGSGSTSGAEDVLGTGPPGGGLGVPVSGSVNALGKPLATNNFVTKLYQ</sequence>
<feature type="compositionally biased region" description="Low complexity" evidence="1">
    <location>
        <begin position="172"/>
        <end position="183"/>
    </location>
</feature>
<dbReference type="GeneID" id="6007657"/>
<dbReference type="VEuPathDB" id="FungiDB:CC1G_09899"/>
<organism evidence="2 3">
    <name type="scientific">Coprinopsis cinerea (strain Okayama-7 / 130 / ATCC MYA-4618 / FGSC 9003)</name>
    <name type="common">Inky cap fungus</name>
    <name type="synonym">Hormographiella aspergillata</name>
    <dbReference type="NCBI Taxonomy" id="240176"/>
    <lineage>
        <taxon>Eukaryota</taxon>
        <taxon>Fungi</taxon>
        <taxon>Dikarya</taxon>
        <taxon>Basidiomycota</taxon>
        <taxon>Agaricomycotina</taxon>
        <taxon>Agaricomycetes</taxon>
        <taxon>Agaricomycetidae</taxon>
        <taxon>Agaricales</taxon>
        <taxon>Agaricineae</taxon>
        <taxon>Psathyrellaceae</taxon>
        <taxon>Coprinopsis</taxon>
    </lineage>
</organism>
<evidence type="ECO:0000313" key="3">
    <source>
        <dbReference type="Proteomes" id="UP000001861"/>
    </source>
</evidence>
<dbReference type="STRING" id="240176.A8N8P0"/>
<dbReference type="OMA" id="SHYQPSM"/>
<proteinExistence type="predicted"/>
<evidence type="ECO:0000313" key="2">
    <source>
        <dbReference type="EMBL" id="EAU90659.1"/>
    </source>
</evidence>
<dbReference type="OrthoDB" id="3070579at2759"/>
<dbReference type="KEGG" id="cci:CC1G_09899"/>
<dbReference type="InParanoid" id="A8N8P0"/>
<feature type="compositionally biased region" description="Low complexity" evidence="1">
    <location>
        <begin position="144"/>
        <end position="153"/>
    </location>
</feature>
<reference evidence="2 3" key="1">
    <citation type="journal article" date="2010" name="Proc. Natl. Acad. Sci. U.S.A.">
        <title>Insights into evolution of multicellular fungi from the assembled chromosomes of the mushroom Coprinopsis cinerea (Coprinus cinereus).</title>
        <authorList>
            <person name="Stajich J.E."/>
            <person name="Wilke S.K."/>
            <person name="Ahren D."/>
            <person name="Au C.H."/>
            <person name="Birren B.W."/>
            <person name="Borodovsky M."/>
            <person name="Burns C."/>
            <person name="Canback B."/>
            <person name="Casselton L.A."/>
            <person name="Cheng C.K."/>
            <person name="Deng J."/>
            <person name="Dietrich F.S."/>
            <person name="Fargo D.C."/>
            <person name="Farman M.L."/>
            <person name="Gathman A.C."/>
            <person name="Goldberg J."/>
            <person name="Guigo R."/>
            <person name="Hoegger P.J."/>
            <person name="Hooker J.B."/>
            <person name="Huggins A."/>
            <person name="James T.Y."/>
            <person name="Kamada T."/>
            <person name="Kilaru S."/>
            <person name="Kodira C."/>
            <person name="Kues U."/>
            <person name="Kupfer D."/>
            <person name="Kwan H.S."/>
            <person name="Lomsadze A."/>
            <person name="Li W."/>
            <person name="Lilly W.W."/>
            <person name="Ma L.J."/>
            <person name="Mackey A.J."/>
            <person name="Manning G."/>
            <person name="Martin F."/>
            <person name="Muraguchi H."/>
            <person name="Natvig D.O."/>
            <person name="Palmerini H."/>
            <person name="Ramesh M.A."/>
            <person name="Rehmeyer C.J."/>
            <person name="Roe B.A."/>
            <person name="Shenoy N."/>
            <person name="Stanke M."/>
            <person name="Ter-Hovhannisyan V."/>
            <person name="Tunlid A."/>
            <person name="Velagapudi R."/>
            <person name="Vision T.J."/>
            <person name="Zeng Q."/>
            <person name="Zolan M.E."/>
            <person name="Pukkila P.J."/>
        </authorList>
    </citation>
    <scope>NUCLEOTIDE SEQUENCE [LARGE SCALE GENOMIC DNA]</scope>
    <source>
        <strain evidence="3">Okayama-7 / 130 / ATCC MYA-4618 / FGSC 9003</strain>
    </source>
</reference>
<protein>
    <submittedName>
        <fullName evidence="2">Uncharacterized protein</fullName>
    </submittedName>
</protein>
<feature type="compositionally biased region" description="Polar residues" evidence="1">
    <location>
        <begin position="62"/>
        <end position="87"/>
    </location>
</feature>
<gene>
    <name evidence="2" type="ORF">CC1G_09899</name>
</gene>
<name>A8N8P0_COPC7</name>
<evidence type="ECO:0000256" key="1">
    <source>
        <dbReference type="SAM" id="MobiDB-lite"/>
    </source>
</evidence>
<dbReference type="EMBL" id="AACS02000007">
    <property type="protein sequence ID" value="EAU90659.1"/>
    <property type="molecule type" value="Genomic_DNA"/>
</dbReference>
<dbReference type="RefSeq" id="XP_001831196.1">
    <property type="nucleotide sequence ID" value="XM_001831144.1"/>
</dbReference>
<accession>A8N8P0</accession>
<dbReference type="AlphaFoldDB" id="A8N8P0"/>
<keyword evidence="3" id="KW-1185">Reference proteome</keyword>